<feature type="signal peptide" evidence="9">
    <location>
        <begin position="1"/>
        <end position="15"/>
    </location>
</feature>
<name>A0A9Q1I0M4_CONCO</name>
<keyword evidence="5 9" id="KW-0732">Signal</keyword>
<evidence type="ECO:0000256" key="4">
    <source>
        <dbReference type="ARBA" id="ARBA00022692"/>
    </source>
</evidence>
<protein>
    <submittedName>
        <fullName evidence="10">Uncharacterized protein</fullName>
    </submittedName>
</protein>
<dbReference type="GO" id="GO:0051965">
    <property type="term" value="P:positive regulation of synapse assembly"/>
    <property type="evidence" value="ECO:0007669"/>
    <property type="project" value="TreeGrafter"/>
</dbReference>
<evidence type="ECO:0000313" key="10">
    <source>
        <dbReference type="EMBL" id="KAJ8274190.1"/>
    </source>
</evidence>
<dbReference type="GO" id="GO:0098982">
    <property type="term" value="C:GABA-ergic synapse"/>
    <property type="evidence" value="ECO:0007669"/>
    <property type="project" value="TreeGrafter"/>
</dbReference>
<dbReference type="EMBL" id="JAFJMO010000006">
    <property type="protein sequence ID" value="KAJ8274190.1"/>
    <property type="molecule type" value="Genomic_DNA"/>
</dbReference>
<evidence type="ECO:0000256" key="7">
    <source>
        <dbReference type="ARBA" id="ARBA00022989"/>
    </source>
</evidence>
<dbReference type="Gene3D" id="3.80.10.10">
    <property type="entry name" value="Ribonuclease Inhibitor"/>
    <property type="match status" value="1"/>
</dbReference>
<dbReference type="GO" id="GO:0098839">
    <property type="term" value="C:postsynaptic density membrane"/>
    <property type="evidence" value="ECO:0007669"/>
    <property type="project" value="TreeGrafter"/>
</dbReference>
<evidence type="ECO:0000256" key="9">
    <source>
        <dbReference type="SAM" id="SignalP"/>
    </source>
</evidence>
<dbReference type="InterPro" id="IPR001611">
    <property type="entry name" value="Leu-rich_rpt"/>
</dbReference>
<dbReference type="Pfam" id="PF13855">
    <property type="entry name" value="LRR_8"/>
    <property type="match status" value="1"/>
</dbReference>
<accession>A0A9Q1I0M4</accession>
<comment type="caution">
    <text evidence="10">The sequence shown here is derived from an EMBL/GenBank/DDBJ whole genome shotgun (WGS) entry which is preliminary data.</text>
</comment>
<keyword evidence="11" id="KW-1185">Reference proteome</keyword>
<evidence type="ECO:0000256" key="6">
    <source>
        <dbReference type="ARBA" id="ARBA00022737"/>
    </source>
</evidence>
<keyword evidence="4" id="KW-0812">Transmembrane</keyword>
<keyword evidence="3" id="KW-0433">Leucine-rich repeat</keyword>
<keyword evidence="8" id="KW-0472">Membrane</keyword>
<dbReference type="FunFam" id="3.80.10.10:FF:000001">
    <property type="entry name" value="SLIT and NTRK-like family, member 1"/>
    <property type="match status" value="1"/>
</dbReference>
<dbReference type="SMART" id="SM00369">
    <property type="entry name" value="LRR_TYP"/>
    <property type="match status" value="5"/>
</dbReference>
<dbReference type="GO" id="GO:0007409">
    <property type="term" value="P:axonogenesis"/>
    <property type="evidence" value="ECO:0007669"/>
    <property type="project" value="TreeGrafter"/>
</dbReference>
<evidence type="ECO:0000256" key="8">
    <source>
        <dbReference type="ARBA" id="ARBA00023136"/>
    </source>
</evidence>
<feature type="non-terminal residue" evidence="10">
    <location>
        <position position="244"/>
    </location>
</feature>
<dbReference type="PROSITE" id="PS51450">
    <property type="entry name" value="LRR"/>
    <property type="match status" value="1"/>
</dbReference>
<organism evidence="10 11">
    <name type="scientific">Conger conger</name>
    <name type="common">Conger eel</name>
    <name type="synonym">Muraena conger</name>
    <dbReference type="NCBI Taxonomy" id="82655"/>
    <lineage>
        <taxon>Eukaryota</taxon>
        <taxon>Metazoa</taxon>
        <taxon>Chordata</taxon>
        <taxon>Craniata</taxon>
        <taxon>Vertebrata</taxon>
        <taxon>Euteleostomi</taxon>
        <taxon>Actinopterygii</taxon>
        <taxon>Neopterygii</taxon>
        <taxon>Teleostei</taxon>
        <taxon>Anguilliformes</taxon>
        <taxon>Congridae</taxon>
        <taxon>Conger</taxon>
    </lineage>
</organism>
<dbReference type="InterPro" id="IPR003591">
    <property type="entry name" value="Leu-rich_rpt_typical-subtyp"/>
</dbReference>
<reference evidence="10" key="1">
    <citation type="journal article" date="2023" name="Science">
        <title>Genome structures resolve the early diversification of teleost fishes.</title>
        <authorList>
            <person name="Parey E."/>
            <person name="Louis A."/>
            <person name="Montfort J."/>
            <person name="Bouchez O."/>
            <person name="Roques C."/>
            <person name="Iampietro C."/>
            <person name="Lluch J."/>
            <person name="Castinel A."/>
            <person name="Donnadieu C."/>
            <person name="Desvignes T."/>
            <person name="Floi Bucao C."/>
            <person name="Jouanno E."/>
            <person name="Wen M."/>
            <person name="Mejri S."/>
            <person name="Dirks R."/>
            <person name="Jansen H."/>
            <person name="Henkel C."/>
            <person name="Chen W.J."/>
            <person name="Zahm M."/>
            <person name="Cabau C."/>
            <person name="Klopp C."/>
            <person name="Thompson A.W."/>
            <person name="Robinson-Rechavi M."/>
            <person name="Braasch I."/>
            <person name="Lecointre G."/>
            <person name="Bobe J."/>
            <person name="Postlethwait J.H."/>
            <person name="Berthelot C."/>
            <person name="Roest Crollius H."/>
            <person name="Guiguen Y."/>
        </authorList>
    </citation>
    <scope>NUCLEOTIDE SEQUENCE</scope>
    <source>
        <strain evidence="10">Concon-B</strain>
    </source>
</reference>
<dbReference type="InterPro" id="IPR032675">
    <property type="entry name" value="LRR_dom_sf"/>
</dbReference>
<keyword evidence="6" id="KW-0677">Repeat</keyword>
<feature type="chain" id="PRO_5040437545" evidence="9">
    <location>
        <begin position="16"/>
        <end position="244"/>
    </location>
</feature>
<comment type="similarity">
    <text evidence="2">Belongs to the SLITRK family.</text>
</comment>
<dbReference type="Pfam" id="PF00560">
    <property type="entry name" value="LRR_1"/>
    <property type="match status" value="1"/>
</dbReference>
<evidence type="ECO:0000256" key="2">
    <source>
        <dbReference type="ARBA" id="ARBA00010439"/>
    </source>
</evidence>
<keyword evidence="7" id="KW-1133">Transmembrane helix</keyword>
<dbReference type="SUPFAM" id="SSF52058">
    <property type="entry name" value="L domain-like"/>
    <property type="match status" value="1"/>
</dbReference>
<evidence type="ECO:0000256" key="1">
    <source>
        <dbReference type="ARBA" id="ARBA00004479"/>
    </source>
</evidence>
<evidence type="ECO:0000256" key="5">
    <source>
        <dbReference type="ARBA" id="ARBA00022729"/>
    </source>
</evidence>
<evidence type="ECO:0000256" key="3">
    <source>
        <dbReference type="ARBA" id="ARBA00022614"/>
    </source>
</evidence>
<dbReference type="AlphaFoldDB" id="A0A9Q1I0M4"/>
<sequence>MLWITLLSTIALGWTTPMPMLEDSEEIDEPCFEPCDCEVKESLFHIHCDGRGFTNVSQISQSWTRPFKLYLQRNSMRKLYFNNFLHLNSAVAINLGNNALLDVQVGAFNGLGRLKRLYLHENKLEVFRNDTFAGLESLEYLQADYNVIKRIESGAFRNLHKLRVLILNDNLIPALPGFLFRSVSLTHLDLRGNRLKSLGYRGTLEYVGRSLMEIQLEENPWNCACDIVQLKAWLERVPYTALVG</sequence>
<evidence type="ECO:0000313" key="11">
    <source>
        <dbReference type="Proteomes" id="UP001152803"/>
    </source>
</evidence>
<dbReference type="OrthoDB" id="676979at2759"/>
<comment type="subcellular location">
    <subcellularLocation>
        <location evidence="1">Membrane</location>
        <topology evidence="1">Single-pass type I membrane protein</topology>
    </subcellularLocation>
</comment>
<dbReference type="PANTHER" id="PTHR45773">
    <property type="entry name" value="SLIT AND NTRK-LIKE PROTEIN 4-RELATED"/>
    <property type="match status" value="1"/>
</dbReference>
<gene>
    <name evidence="10" type="ORF">COCON_G00088150</name>
</gene>
<dbReference type="PANTHER" id="PTHR45773:SF6">
    <property type="entry name" value="SLIT AND NTRK-LIKE PROTEIN 3"/>
    <property type="match status" value="1"/>
</dbReference>
<proteinExistence type="inferred from homology"/>
<dbReference type="Proteomes" id="UP001152803">
    <property type="component" value="Unassembled WGS sequence"/>
</dbReference>